<dbReference type="EMBL" id="JANJQO010000502">
    <property type="protein sequence ID" value="KAJ2977141.1"/>
    <property type="molecule type" value="Genomic_DNA"/>
</dbReference>
<protein>
    <submittedName>
        <fullName evidence="1">Uncharacterized protein</fullName>
    </submittedName>
</protein>
<dbReference type="Proteomes" id="UP001143910">
    <property type="component" value="Unassembled WGS sequence"/>
</dbReference>
<organism evidence="1 2">
    <name type="scientific">Zarea fungicola</name>
    <dbReference type="NCBI Taxonomy" id="93591"/>
    <lineage>
        <taxon>Eukaryota</taxon>
        <taxon>Fungi</taxon>
        <taxon>Dikarya</taxon>
        <taxon>Ascomycota</taxon>
        <taxon>Pezizomycotina</taxon>
        <taxon>Sordariomycetes</taxon>
        <taxon>Hypocreomycetidae</taxon>
        <taxon>Hypocreales</taxon>
        <taxon>Cordycipitaceae</taxon>
        <taxon>Zarea</taxon>
    </lineage>
</organism>
<gene>
    <name evidence="1" type="ORF">NQ176_g4541</name>
</gene>
<accession>A0ACC1NF52</accession>
<name>A0ACC1NF52_9HYPO</name>
<reference evidence="1" key="1">
    <citation type="submission" date="2022-08" db="EMBL/GenBank/DDBJ databases">
        <title>Genome Sequence of Lecanicillium fungicola.</title>
        <authorList>
            <person name="Buettner E."/>
        </authorList>
    </citation>
    <scope>NUCLEOTIDE SEQUENCE</scope>
    <source>
        <strain evidence="1">Babe33</strain>
    </source>
</reference>
<comment type="caution">
    <text evidence="1">The sequence shown here is derived from an EMBL/GenBank/DDBJ whole genome shotgun (WGS) entry which is preliminary data.</text>
</comment>
<keyword evidence="2" id="KW-1185">Reference proteome</keyword>
<evidence type="ECO:0000313" key="1">
    <source>
        <dbReference type="EMBL" id="KAJ2977141.1"/>
    </source>
</evidence>
<sequence length="446" mass="48786">MAATSSDAATLLATSAAAPSLIRELFQQPSDAQSTSESAQTAEAIQSTFQVGFAALNLFLQINVTGPVPSRQPMADIESQFLQAWRANSHNAASATSSVGPLIPMRRECVKRLEVDGVSPYPHIPSLELFLLARHVFTKTLATPPNDIVQLAGAESQKQSIAWMRLRVHVWHYKLIAQPSLGGSTFTKSSNWIELPSLAAKISDAMAVVRSRVLSDDVWADQEAWSAQEQVLFLLEAANNNILLGRSEKAKELVQEATKANSFLYSLSGALGKRTKFQENDISQLIVLALSQTQDVSKSTVNEAEDTAKPEALPLNDDTLLEEIHYAKAQDGSDKKSATELPEKLASLTPDQQPQLNPLDQITLLTEATIKDTFSPTDTLTAEEILPFAVRVLADKSTNWQTYTQALLVRSRIEVHRSRTVERGVLQMQAVADQVLTDTTEAIKLT</sequence>
<proteinExistence type="predicted"/>
<evidence type="ECO:0000313" key="2">
    <source>
        <dbReference type="Proteomes" id="UP001143910"/>
    </source>
</evidence>